<dbReference type="PANTHER" id="PTHR45832:SF22">
    <property type="entry name" value="SERINE_THREONINE-PROTEIN KINASE SAMKA-RELATED"/>
    <property type="match status" value="1"/>
</dbReference>
<dbReference type="EMBL" id="ML736895">
    <property type="protein sequence ID" value="KAE8397428.1"/>
    <property type="molecule type" value="Genomic_DNA"/>
</dbReference>
<evidence type="ECO:0000256" key="4">
    <source>
        <dbReference type="SAM" id="MobiDB-lite"/>
    </source>
</evidence>
<dbReference type="PROSITE" id="PS50011">
    <property type="entry name" value="PROTEIN_KINASE_DOM"/>
    <property type="match status" value="1"/>
</dbReference>
<reference evidence="6 7" key="1">
    <citation type="submission" date="2019-04" db="EMBL/GenBank/DDBJ databases">
        <authorList>
            <consortium name="DOE Joint Genome Institute"/>
            <person name="Mondo S."/>
            <person name="Kjaerbolling I."/>
            <person name="Vesth T."/>
            <person name="Frisvad J.C."/>
            <person name="Nybo J.L."/>
            <person name="Theobald S."/>
            <person name="Kildgaard S."/>
            <person name="Isbrandt T."/>
            <person name="Kuo A."/>
            <person name="Sato A."/>
            <person name="Lyhne E.K."/>
            <person name="Kogle M.E."/>
            <person name="Wiebenga A."/>
            <person name="Kun R.S."/>
            <person name="Lubbers R.J."/>
            <person name="Makela M.R."/>
            <person name="Barry K."/>
            <person name="Chovatia M."/>
            <person name="Clum A."/>
            <person name="Daum C."/>
            <person name="Haridas S."/>
            <person name="He G."/>
            <person name="LaButti K."/>
            <person name="Lipzen A."/>
            <person name="Riley R."/>
            <person name="Salamov A."/>
            <person name="Simmons B.A."/>
            <person name="Magnuson J.K."/>
            <person name="Henrissat B."/>
            <person name="Mortensen U.H."/>
            <person name="Larsen T.O."/>
            <person name="Devries R.P."/>
            <person name="Grigoriev I.V."/>
            <person name="Machida M."/>
            <person name="Baker S.E."/>
            <person name="Andersen M.R."/>
            <person name="Cantor M.N."/>
            <person name="Hua S.X."/>
        </authorList>
    </citation>
    <scope>NUCLEOTIDE SEQUENCE [LARGE SCALE GENOMIC DNA]</scope>
    <source>
        <strain evidence="6 7">CBS 119388</strain>
    </source>
</reference>
<gene>
    <name evidence="6" type="ORF">BDV37DRAFT_289424</name>
</gene>
<evidence type="ECO:0000259" key="5">
    <source>
        <dbReference type="PROSITE" id="PS50011"/>
    </source>
</evidence>
<dbReference type="Proteomes" id="UP000325579">
    <property type="component" value="Unassembled WGS sequence"/>
</dbReference>
<evidence type="ECO:0000256" key="2">
    <source>
        <dbReference type="ARBA" id="ARBA00022741"/>
    </source>
</evidence>
<organism evidence="6 7">
    <name type="scientific">Aspergillus pseudonomiae</name>
    <dbReference type="NCBI Taxonomy" id="1506151"/>
    <lineage>
        <taxon>Eukaryota</taxon>
        <taxon>Fungi</taxon>
        <taxon>Dikarya</taxon>
        <taxon>Ascomycota</taxon>
        <taxon>Pezizomycotina</taxon>
        <taxon>Eurotiomycetes</taxon>
        <taxon>Eurotiomycetidae</taxon>
        <taxon>Eurotiales</taxon>
        <taxon>Aspergillaceae</taxon>
        <taxon>Aspergillus</taxon>
        <taxon>Aspergillus subgen. Circumdati</taxon>
    </lineage>
</organism>
<dbReference type="Pfam" id="PF00069">
    <property type="entry name" value="Pkinase"/>
    <property type="match status" value="1"/>
</dbReference>
<evidence type="ECO:0000256" key="1">
    <source>
        <dbReference type="ARBA" id="ARBA00008874"/>
    </source>
</evidence>
<dbReference type="GO" id="GO:0004672">
    <property type="term" value="F:protein kinase activity"/>
    <property type="evidence" value="ECO:0007669"/>
    <property type="project" value="InterPro"/>
</dbReference>
<keyword evidence="2" id="KW-0547">Nucleotide-binding</keyword>
<dbReference type="SUPFAM" id="SSF56112">
    <property type="entry name" value="Protein kinase-like (PK-like)"/>
    <property type="match status" value="1"/>
</dbReference>
<keyword evidence="7" id="KW-1185">Reference proteome</keyword>
<dbReference type="RefSeq" id="XP_031934747.1">
    <property type="nucleotide sequence ID" value="XM_032088462.1"/>
</dbReference>
<feature type="region of interest" description="Disordered" evidence="4">
    <location>
        <begin position="1"/>
        <end position="38"/>
    </location>
</feature>
<evidence type="ECO:0000313" key="7">
    <source>
        <dbReference type="Proteomes" id="UP000325579"/>
    </source>
</evidence>
<evidence type="ECO:0000313" key="6">
    <source>
        <dbReference type="EMBL" id="KAE8397428.1"/>
    </source>
</evidence>
<dbReference type="AlphaFoldDB" id="A0A5N7CUV6"/>
<proteinExistence type="inferred from homology"/>
<comment type="similarity">
    <text evidence="1">Belongs to the protein kinase superfamily. STE Ser/Thr protein kinase family. STE20 subfamily.</text>
</comment>
<feature type="compositionally biased region" description="Polar residues" evidence="4">
    <location>
        <begin position="24"/>
        <end position="38"/>
    </location>
</feature>
<protein>
    <recommendedName>
        <fullName evidence="5">Protein kinase domain-containing protein</fullName>
    </recommendedName>
</protein>
<keyword evidence="3" id="KW-0067">ATP-binding</keyword>
<feature type="domain" description="Protein kinase" evidence="5">
    <location>
        <begin position="56"/>
        <end position="294"/>
    </location>
</feature>
<dbReference type="Gene3D" id="1.10.510.10">
    <property type="entry name" value="Transferase(Phosphotransferase) domain 1"/>
    <property type="match status" value="1"/>
</dbReference>
<name>A0A5N7CUV6_9EURO</name>
<sequence length="294" mass="32504">MEETSKRQTVLPEKLWGGNVRHGTPSSQEESTGVSQSVQDHTTRFGIPIKSSHAYLSLAHIPEEKSNTEYHKSYNVDQAGPGVIALKDVEEFPVCLIKVRRIPKSWRFQAASHKNLISFLDSYHAHGLMYLVYEYEHLAISLGCVVGRVDFSEADVATVCREILSAIDYVHCELRISHGEVDCSNILLTWKGEIKLANIGDTIGGLAISLSVRETLVGGTNSVKPTLSQPVQQFVDNSRSKSAKELLGDEFLCLATPGGSWCLKRHYFDTLPFGVRVGSRSFANNEDLVPEDGN</sequence>
<accession>A0A5N7CUV6</accession>
<dbReference type="PANTHER" id="PTHR45832">
    <property type="entry name" value="SERINE/THREONINE-PROTEIN KINASE SAMKA-RELATED-RELATED"/>
    <property type="match status" value="1"/>
</dbReference>
<dbReference type="InterPro" id="IPR011009">
    <property type="entry name" value="Kinase-like_dom_sf"/>
</dbReference>
<dbReference type="InterPro" id="IPR051931">
    <property type="entry name" value="PAK3-like"/>
</dbReference>
<dbReference type="GeneID" id="43673153"/>
<dbReference type="GO" id="GO:0005524">
    <property type="term" value="F:ATP binding"/>
    <property type="evidence" value="ECO:0007669"/>
    <property type="project" value="UniProtKB-KW"/>
</dbReference>
<dbReference type="InterPro" id="IPR000719">
    <property type="entry name" value="Prot_kinase_dom"/>
</dbReference>
<dbReference type="OrthoDB" id="4062651at2759"/>
<evidence type="ECO:0000256" key="3">
    <source>
        <dbReference type="ARBA" id="ARBA00022840"/>
    </source>
</evidence>